<dbReference type="EMBL" id="JAAAIN010002104">
    <property type="protein sequence ID" value="KAG0296844.1"/>
    <property type="molecule type" value="Genomic_DNA"/>
</dbReference>
<evidence type="ECO:0000313" key="6">
    <source>
        <dbReference type="Proteomes" id="UP000823405"/>
    </source>
</evidence>
<dbReference type="InterPro" id="IPR045379">
    <property type="entry name" value="Crinkler_N"/>
</dbReference>
<gene>
    <name evidence="5" type="ORF">BGZ97_004435</name>
</gene>
<proteinExistence type="predicted"/>
<evidence type="ECO:0000259" key="4">
    <source>
        <dbReference type="Pfam" id="PF20147"/>
    </source>
</evidence>
<evidence type="ECO:0000256" key="1">
    <source>
        <dbReference type="ARBA" id="ARBA00004340"/>
    </source>
</evidence>
<organism evidence="5 6">
    <name type="scientific">Linnemannia gamsii</name>
    <dbReference type="NCBI Taxonomy" id="64522"/>
    <lineage>
        <taxon>Eukaryota</taxon>
        <taxon>Fungi</taxon>
        <taxon>Fungi incertae sedis</taxon>
        <taxon>Mucoromycota</taxon>
        <taxon>Mortierellomycotina</taxon>
        <taxon>Mortierellomycetes</taxon>
        <taxon>Mortierellales</taxon>
        <taxon>Mortierellaceae</taxon>
        <taxon>Linnemannia</taxon>
    </lineage>
</organism>
<keyword evidence="6" id="KW-1185">Reference proteome</keyword>
<keyword evidence="3" id="KW-0964">Secreted</keyword>
<dbReference type="GO" id="GO:0043657">
    <property type="term" value="C:host cell"/>
    <property type="evidence" value="ECO:0007669"/>
    <property type="project" value="UniProtKB-SubCell"/>
</dbReference>
<dbReference type="OrthoDB" id="2409492at2759"/>
<dbReference type="GO" id="GO:0005576">
    <property type="term" value="C:extracellular region"/>
    <property type="evidence" value="ECO:0007669"/>
    <property type="project" value="UniProtKB-SubCell"/>
</dbReference>
<comment type="subcellular location">
    <subcellularLocation>
        <location evidence="1">Host cell</location>
    </subcellularLocation>
    <subcellularLocation>
        <location evidence="2">Secreted</location>
    </subcellularLocation>
</comment>
<dbReference type="AlphaFoldDB" id="A0A9P6QVU6"/>
<evidence type="ECO:0000313" key="5">
    <source>
        <dbReference type="EMBL" id="KAG0296844.1"/>
    </source>
</evidence>
<dbReference type="Pfam" id="PF20147">
    <property type="entry name" value="Crinkler"/>
    <property type="match status" value="1"/>
</dbReference>
<dbReference type="Proteomes" id="UP000823405">
    <property type="component" value="Unassembled WGS sequence"/>
</dbReference>
<comment type="caution">
    <text evidence="5">The sequence shown here is derived from an EMBL/GenBank/DDBJ whole genome shotgun (WGS) entry which is preliminary data.</text>
</comment>
<reference evidence="5" key="1">
    <citation type="journal article" date="2020" name="Fungal Divers.">
        <title>Resolving the Mortierellaceae phylogeny through synthesis of multi-gene phylogenetics and phylogenomics.</title>
        <authorList>
            <person name="Vandepol N."/>
            <person name="Liber J."/>
            <person name="Desiro A."/>
            <person name="Na H."/>
            <person name="Kennedy M."/>
            <person name="Barry K."/>
            <person name="Grigoriev I.V."/>
            <person name="Miller A.N."/>
            <person name="O'Donnell K."/>
            <person name="Stajich J.E."/>
            <person name="Bonito G."/>
        </authorList>
    </citation>
    <scope>NUCLEOTIDE SEQUENCE</scope>
    <source>
        <strain evidence="5">NVP60</strain>
    </source>
</reference>
<protein>
    <recommendedName>
        <fullName evidence="4">Crinkler effector protein N-terminal domain-containing protein</fullName>
    </recommendedName>
</protein>
<feature type="domain" description="Crinkler effector protein N-terminal" evidence="4">
    <location>
        <begin position="5"/>
        <end position="105"/>
    </location>
</feature>
<evidence type="ECO:0000256" key="2">
    <source>
        <dbReference type="ARBA" id="ARBA00004613"/>
    </source>
</evidence>
<accession>A0A9P6QVU6</accession>
<evidence type="ECO:0000256" key="3">
    <source>
        <dbReference type="ARBA" id="ARBA00022525"/>
    </source>
</evidence>
<name>A0A9P6QVU6_9FUNG</name>
<sequence>MADNLRLICIVAGEPSSNAFSVKASSALIVDELKKLIKAEKSNDFQDVDADKLTLWRVSIADDDDDEQPVLLDKVSEKKKLKATTKLSKVFDTELPEDTIHVIVQRPPPVT</sequence>